<sequence>MNHFCFELSLTIDCQPELSFRLSGHYVGLRRYNSSLAHRSTRMNVITDQLRQKISKQMDFSPANQRKHSLFDADRTNDTNNKENLLTIVMTWLTSGHTSRYGLYRIAIHFGQIEFLKATINADGLLWACFRVKHDRVHKATTKNDQIYCRTKPQPFQKCNDGLFDSRSFDESFTFFGHFDLTEHGSLSLVMTNPGGSSQHSQLTFKCPLIDYLRQPSVNQYFYLEPTRTKRHMSDQSYCTLQFSICIQSV</sequence>
<dbReference type="OrthoDB" id="10533179at2759"/>
<dbReference type="EMBL" id="MUJZ01047216">
    <property type="protein sequence ID" value="OTF74405.1"/>
    <property type="molecule type" value="Genomic_DNA"/>
</dbReference>
<organism evidence="1 2">
    <name type="scientific">Euroglyphus maynei</name>
    <name type="common">Mayne's house dust mite</name>
    <dbReference type="NCBI Taxonomy" id="6958"/>
    <lineage>
        <taxon>Eukaryota</taxon>
        <taxon>Metazoa</taxon>
        <taxon>Ecdysozoa</taxon>
        <taxon>Arthropoda</taxon>
        <taxon>Chelicerata</taxon>
        <taxon>Arachnida</taxon>
        <taxon>Acari</taxon>
        <taxon>Acariformes</taxon>
        <taxon>Sarcoptiformes</taxon>
        <taxon>Astigmata</taxon>
        <taxon>Psoroptidia</taxon>
        <taxon>Analgoidea</taxon>
        <taxon>Pyroglyphidae</taxon>
        <taxon>Pyroglyphinae</taxon>
        <taxon>Euroglyphus</taxon>
    </lineage>
</organism>
<dbReference type="AlphaFoldDB" id="A0A1Y3B542"/>
<reference evidence="1 2" key="1">
    <citation type="submission" date="2017-03" db="EMBL/GenBank/DDBJ databases">
        <title>Genome Survey of Euroglyphus maynei.</title>
        <authorList>
            <person name="Arlian L.G."/>
            <person name="Morgan M.S."/>
            <person name="Rider S.D."/>
        </authorList>
    </citation>
    <scope>NUCLEOTIDE SEQUENCE [LARGE SCALE GENOMIC DNA]</scope>
    <source>
        <strain evidence="1">Arlian Lab</strain>
        <tissue evidence="1">Whole body</tissue>
    </source>
</reference>
<dbReference type="Proteomes" id="UP000194236">
    <property type="component" value="Unassembled WGS sequence"/>
</dbReference>
<comment type="caution">
    <text evidence="1">The sequence shown here is derived from an EMBL/GenBank/DDBJ whole genome shotgun (WGS) entry which is preliminary data.</text>
</comment>
<accession>A0A1Y3B542</accession>
<name>A0A1Y3B542_EURMA</name>
<evidence type="ECO:0000313" key="2">
    <source>
        <dbReference type="Proteomes" id="UP000194236"/>
    </source>
</evidence>
<gene>
    <name evidence="1" type="ORF">BLA29_006081</name>
</gene>
<keyword evidence="2" id="KW-1185">Reference proteome</keyword>
<proteinExistence type="predicted"/>
<protein>
    <submittedName>
        <fullName evidence="1">Uncharacterized protein</fullName>
    </submittedName>
</protein>
<evidence type="ECO:0000313" key="1">
    <source>
        <dbReference type="EMBL" id="OTF74405.1"/>
    </source>
</evidence>